<gene>
    <name evidence="2" type="ORF">BFJ65_g9059</name>
</gene>
<dbReference type="EMBL" id="MRCU01000005">
    <property type="protein sequence ID" value="RKK18762.1"/>
    <property type="molecule type" value="Genomic_DNA"/>
</dbReference>
<accession>A0A3L6NMY8</accession>
<evidence type="ECO:0000313" key="3">
    <source>
        <dbReference type="Proteomes" id="UP000270866"/>
    </source>
</evidence>
<dbReference type="AlphaFoldDB" id="A0A3L6NMY8"/>
<dbReference type="Proteomes" id="UP000270866">
    <property type="component" value="Unassembled WGS sequence"/>
</dbReference>
<reference evidence="2 3" key="1">
    <citation type="journal article" date="2018" name="Sci. Rep.">
        <title>Characterisation of pathogen-specific regions and novel effector candidates in Fusarium oxysporum f. sp. cepae.</title>
        <authorList>
            <person name="Armitage A.D."/>
            <person name="Taylor A."/>
            <person name="Sobczyk M.K."/>
            <person name="Baxter L."/>
            <person name="Greenfield B.P."/>
            <person name="Bates H.J."/>
            <person name="Wilson F."/>
            <person name="Jackson A.C."/>
            <person name="Ott S."/>
            <person name="Harrison R.J."/>
            <person name="Clarkson J.P."/>
        </authorList>
    </citation>
    <scope>NUCLEOTIDE SEQUENCE [LARGE SCALE GENOMIC DNA]</scope>
    <source>
        <strain evidence="2 3">FoC_Fus2</strain>
    </source>
</reference>
<protein>
    <submittedName>
        <fullName evidence="2">Uncharacterized protein</fullName>
    </submittedName>
</protein>
<organism evidence="2 3">
    <name type="scientific">Fusarium oxysporum f. sp. cepae</name>
    <dbReference type="NCBI Taxonomy" id="396571"/>
    <lineage>
        <taxon>Eukaryota</taxon>
        <taxon>Fungi</taxon>
        <taxon>Dikarya</taxon>
        <taxon>Ascomycota</taxon>
        <taxon>Pezizomycotina</taxon>
        <taxon>Sordariomycetes</taxon>
        <taxon>Hypocreomycetidae</taxon>
        <taxon>Hypocreales</taxon>
        <taxon>Nectriaceae</taxon>
        <taxon>Fusarium</taxon>
        <taxon>Fusarium oxysporum species complex</taxon>
    </lineage>
</organism>
<name>A0A3L6NMY8_FUSOX</name>
<keyword evidence="1" id="KW-0732">Signal</keyword>
<feature type="chain" id="PRO_5018167917" evidence="1">
    <location>
        <begin position="19"/>
        <end position="49"/>
    </location>
</feature>
<evidence type="ECO:0000313" key="2">
    <source>
        <dbReference type="EMBL" id="RKK18762.1"/>
    </source>
</evidence>
<feature type="signal peptide" evidence="1">
    <location>
        <begin position="1"/>
        <end position="18"/>
    </location>
</feature>
<comment type="caution">
    <text evidence="2">The sequence shown here is derived from an EMBL/GenBank/DDBJ whole genome shotgun (WGS) entry which is preliminary data.</text>
</comment>
<proteinExistence type="predicted"/>
<evidence type="ECO:0000256" key="1">
    <source>
        <dbReference type="SAM" id="SignalP"/>
    </source>
</evidence>
<sequence length="49" mass="5036">MAVAPCLALAYIVGLITAKGNGPEARHILANKVAPQMDECGSEGCHKAD</sequence>